<proteinExistence type="predicted"/>
<dbReference type="AlphaFoldDB" id="A0A0K8T2F5"/>
<accession>A0A0K8T2F5</accession>
<evidence type="ECO:0000313" key="2">
    <source>
        <dbReference type="EMBL" id="JAG59375.1"/>
    </source>
</evidence>
<protein>
    <submittedName>
        <fullName evidence="2">Uncharacterized protein</fullName>
    </submittedName>
</protein>
<keyword evidence="1" id="KW-0732">Signal</keyword>
<sequence>MMGKLRIILIITVCISCGRCENVTFPSINLTDYSDYEFSESDEMPVNVSIYSPMVVTVESSNDFLNDTSTSETEDIADGPTTPLVLIKPVMTLGTPKPGVAVLTYEHNDISTLMPVTEISESSTEFEDHTEILEVTSQATNDDVIDITSIQLRIEEIAQKLQNSSAKGDVDIIQEVRKDVAADLAILRDEIDLVLKGEEVVSKTLFDLQTRYLHLQKEMGKLNETLNTILQQEELKRVDIVLSLLNQNRTIEAAEEVSKMVDISNIRQIVDEFYKCNRENILDLIQFTHQLSNLDSPAANTQASTRQLISLLSLYTEMKSCNQTDDPGILEIKDMVVAIHALEEFPFIKHDAGVLMYDAFRDDVEKDARLVLTEWQNQMLKGEYRDIVKFALRSEIYSECLNNNMIRLVWAPISFETNNAFLKALPDLSNRVAGYSYLNTVYKNHHRYDEMIKLAVTVKSDFEKNLEDIDEYVLNDMRQQFWIPVRKLVWSESCVIKNRYTEKYLFEFMKVNGRGLATHSVETVRMEGGSLGTSNDFRWKFVPNDVVPGKFEIQNVEYLHSLEVEDTIDGSFKHWPRRTVKTSNLSSKENRTRQWAVILSDKDDVFSFKSDFGFLTGGKTSET</sequence>
<dbReference type="EMBL" id="GBRD01006446">
    <property type="protein sequence ID" value="JAG59375.1"/>
    <property type="molecule type" value="Transcribed_RNA"/>
</dbReference>
<evidence type="ECO:0000256" key="1">
    <source>
        <dbReference type="SAM" id="SignalP"/>
    </source>
</evidence>
<feature type="signal peptide" evidence="1">
    <location>
        <begin position="1"/>
        <end position="20"/>
    </location>
</feature>
<name>A0A0K8T2F5_LYGHE</name>
<feature type="chain" id="PRO_5005519779" evidence="1">
    <location>
        <begin position="21"/>
        <end position="623"/>
    </location>
</feature>
<organism evidence="2">
    <name type="scientific">Lygus hesperus</name>
    <name type="common">Western plant bug</name>
    <dbReference type="NCBI Taxonomy" id="30085"/>
    <lineage>
        <taxon>Eukaryota</taxon>
        <taxon>Metazoa</taxon>
        <taxon>Ecdysozoa</taxon>
        <taxon>Arthropoda</taxon>
        <taxon>Hexapoda</taxon>
        <taxon>Insecta</taxon>
        <taxon>Pterygota</taxon>
        <taxon>Neoptera</taxon>
        <taxon>Paraneoptera</taxon>
        <taxon>Hemiptera</taxon>
        <taxon>Heteroptera</taxon>
        <taxon>Panheteroptera</taxon>
        <taxon>Cimicomorpha</taxon>
        <taxon>Miridae</taxon>
        <taxon>Mirini</taxon>
        <taxon>Lygus</taxon>
    </lineage>
</organism>
<reference evidence="2" key="1">
    <citation type="submission" date="2014-09" db="EMBL/GenBank/DDBJ databases">
        <authorList>
            <person name="Magalhaes I.L.F."/>
            <person name="Oliveira U."/>
            <person name="Santos F.R."/>
            <person name="Vidigal T.H.D.A."/>
            <person name="Brescovit A.D."/>
            <person name="Santos A.J."/>
        </authorList>
    </citation>
    <scope>NUCLEOTIDE SEQUENCE</scope>
</reference>